<dbReference type="PANTHER" id="PTHR22835:SF515">
    <property type="entry name" value="ACETYLAJMALAN ESTERASE-LIKE"/>
    <property type="match status" value="1"/>
</dbReference>
<evidence type="ECO:0000313" key="3">
    <source>
        <dbReference type="EMBL" id="EOY13345.1"/>
    </source>
</evidence>
<proteinExistence type="inferred from homology"/>
<name>A0A061F7L3_THECC</name>
<evidence type="ECO:0000256" key="2">
    <source>
        <dbReference type="ARBA" id="ARBA00023180"/>
    </source>
</evidence>
<dbReference type="STRING" id="3641.A0A061F7L3"/>
<dbReference type="Proteomes" id="UP000026915">
    <property type="component" value="Chromosome 7"/>
</dbReference>
<dbReference type="HOGENOM" id="CLU_015101_2_2_1"/>
<dbReference type="EMBL" id="CM001885">
    <property type="protein sequence ID" value="EOY13345.1"/>
    <property type="molecule type" value="Genomic_DNA"/>
</dbReference>
<dbReference type="InParanoid" id="A0A061F7L3"/>
<organism evidence="3 4">
    <name type="scientific">Theobroma cacao</name>
    <name type="common">Cacao</name>
    <name type="synonym">Cocoa</name>
    <dbReference type="NCBI Taxonomy" id="3641"/>
    <lineage>
        <taxon>Eukaryota</taxon>
        <taxon>Viridiplantae</taxon>
        <taxon>Streptophyta</taxon>
        <taxon>Embryophyta</taxon>
        <taxon>Tracheophyta</taxon>
        <taxon>Spermatophyta</taxon>
        <taxon>Magnoliopsida</taxon>
        <taxon>eudicotyledons</taxon>
        <taxon>Gunneridae</taxon>
        <taxon>Pentapetalae</taxon>
        <taxon>rosids</taxon>
        <taxon>malvids</taxon>
        <taxon>Malvales</taxon>
        <taxon>Malvaceae</taxon>
        <taxon>Byttnerioideae</taxon>
        <taxon>Theobroma</taxon>
    </lineage>
</organism>
<keyword evidence="2" id="KW-0325">Glycoprotein</keyword>
<keyword evidence="4" id="KW-1185">Reference proteome</keyword>
<dbReference type="InterPro" id="IPR001087">
    <property type="entry name" value="GDSL"/>
</dbReference>
<dbReference type="Gene3D" id="3.40.50.1110">
    <property type="entry name" value="SGNH hydrolase"/>
    <property type="match status" value="1"/>
</dbReference>
<dbReference type="Pfam" id="PF00657">
    <property type="entry name" value="Lipase_GDSL"/>
    <property type="match status" value="1"/>
</dbReference>
<gene>
    <name evidence="3" type="ORF">TCM_031889</name>
</gene>
<evidence type="ECO:0000313" key="4">
    <source>
        <dbReference type="Proteomes" id="UP000026915"/>
    </source>
</evidence>
<accession>A0A061F7L3</accession>
<reference evidence="3 4" key="1">
    <citation type="journal article" date="2013" name="Genome Biol.">
        <title>The genome sequence of the most widely cultivated cacao type and its use to identify candidate genes regulating pod color.</title>
        <authorList>
            <person name="Motamayor J.C."/>
            <person name="Mockaitis K."/>
            <person name="Schmutz J."/>
            <person name="Haiminen N."/>
            <person name="Iii D.L."/>
            <person name="Cornejo O."/>
            <person name="Findley S.D."/>
            <person name="Zheng P."/>
            <person name="Utro F."/>
            <person name="Royaert S."/>
            <person name="Saski C."/>
            <person name="Jenkins J."/>
            <person name="Podicheti R."/>
            <person name="Zhao M."/>
            <person name="Scheffler B.E."/>
            <person name="Stack J.C."/>
            <person name="Feltus F.A."/>
            <person name="Mustiga G.M."/>
            <person name="Amores F."/>
            <person name="Phillips W."/>
            <person name="Marelli J.P."/>
            <person name="May G.D."/>
            <person name="Shapiro H."/>
            <person name="Ma J."/>
            <person name="Bustamante C.D."/>
            <person name="Schnell R.J."/>
            <person name="Main D."/>
            <person name="Gilbert D."/>
            <person name="Parida L."/>
            <person name="Kuhn D.N."/>
        </authorList>
    </citation>
    <scope>NUCLEOTIDE SEQUENCE [LARGE SCALE GENOMIC DNA]</scope>
    <source>
        <strain evidence="4">cv. Matina 1-6</strain>
    </source>
</reference>
<keyword evidence="3" id="KW-0378">Hydrolase</keyword>
<protein>
    <submittedName>
        <fullName evidence="3">SGNH hydrolase-type esterase superfamily protein, putative</fullName>
    </submittedName>
</protein>
<dbReference type="Gramene" id="EOY13345">
    <property type="protein sequence ID" value="EOY13345"/>
    <property type="gene ID" value="TCM_031889"/>
</dbReference>
<dbReference type="eggNOG" id="ENOG502QQUR">
    <property type="taxonomic scope" value="Eukaryota"/>
</dbReference>
<dbReference type="PANTHER" id="PTHR22835">
    <property type="entry name" value="ZINC FINGER FYVE DOMAIN CONTAINING PROTEIN"/>
    <property type="match status" value="1"/>
</dbReference>
<dbReference type="AlphaFoldDB" id="A0A061F7L3"/>
<evidence type="ECO:0000256" key="1">
    <source>
        <dbReference type="ARBA" id="ARBA00008668"/>
    </source>
</evidence>
<dbReference type="GO" id="GO:0016788">
    <property type="term" value="F:hydrolase activity, acting on ester bonds"/>
    <property type="evidence" value="ECO:0007669"/>
    <property type="project" value="InterPro"/>
</dbReference>
<sequence>MSAGIPFLDAYLNERASHSSGVSFAVAGATALPVEILAKRSIIALVTKSSLSIQLDWMSKHFNETCRNDKDCFKKHKTALFMIGEFGTNDYTYALFEGKTHEEVKALVPHVVQAIKEAVRRAIDYGAVQLIVPGNLPISCLPIFLTIFQTNDTTAYDKFHSLKDLNSLSMYHNHHVQQAIEELQKENPNVIIVYGNYYQAYQRLLSRAKLLVCSNPDKSLNWDGSQLTQQAYKFMARWLIHDIYPKLQCNFST</sequence>
<comment type="similarity">
    <text evidence="1">Belongs to the 'GDSL' lipolytic enzyme family.</text>
</comment>
<dbReference type="InterPro" id="IPR036514">
    <property type="entry name" value="SGNH_hydro_sf"/>
</dbReference>
<dbReference type="OMA" id="CHEKREC"/>